<feature type="compositionally biased region" description="Low complexity" evidence="3">
    <location>
        <begin position="683"/>
        <end position="696"/>
    </location>
</feature>
<comment type="caution">
    <text evidence="5">The sequence shown here is derived from an EMBL/GenBank/DDBJ whole genome shotgun (WGS) entry which is preliminary data.</text>
</comment>
<evidence type="ECO:0000313" key="5">
    <source>
        <dbReference type="EMBL" id="GMH16327.1"/>
    </source>
</evidence>
<feature type="region of interest" description="Disordered" evidence="3">
    <location>
        <begin position="26"/>
        <end position="171"/>
    </location>
</feature>
<evidence type="ECO:0000313" key="6">
    <source>
        <dbReference type="Proteomes" id="UP001279734"/>
    </source>
</evidence>
<dbReference type="InterPro" id="IPR001487">
    <property type="entry name" value="Bromodomain"/>
</dbReference>
<dbReference type="CDD" id="cd04369">
    <property type="entry name" value="Bromodomain"/>
    <property type="match status" value="1"/>
</dbReference>
<feature type="compositionally biased region" description="Polar residues" evidence="3">
    <location>
        <begin position="591"/>
        <end position="601"/>
    </location>
</feature>
<keyword evidence="1 2" id="KW-0103">Bromodomain</keyword>
<evidence type="ECO:0000256" key="3">
    <source>
        <dbReference type="SAM" id="MobiDB-lite"/>
    </source>
</evidence>
<feature type="compositionally biased region" description="Polar residues" evidence="3">
    <location>
        <begin position="105"/>
        <end position="117"/>
    </location>
</feature>
<name>A0AAD3SSH3_NEPGR</name>
<dbReference type="PROSITE" id="PS50014">
    <property type="entry name" value="BROMODOMAIN_2"/>
    <property type="match status" value="1"/>
</dbReference>
<dbReference type="Gene3D" id="1.20.920.10">
    <property type="entry name" value="Bromodomain-like"/>
    <property type="match status" value="1"/>
</dbReference>
<feature type="region of interest" description="Disordered" evidence="3">
    <location>
        <begin position="1"/>
        <end position="20"/>
    </location>
</feature>
<dbReference type="InterPro" id="IPR051831">
    <property type="entry name" value="Bromodomain_contain_prot"/>
</dbReference>
<dbReference type="PANTHER" id="PTHR22881">
    <property type="entry name" value="BROMODOMAIN CONTAINING PROTEIN"/>
    <property type="match status" value="1"/>
</dbReference>
<feature type="compositionally biased region" description="Polar residues" evidence="3">
    <location>
        <begin position="150"/>
        <end position="163"/>
    </location>
</feature>
<dbReference type="PROSITE" id="PS00633">
    <property type="entry name" value="BROMODOMAIN_1"/>
    <property type="match status" value="1"/>
</dbReference>
<feature type="region of interest" description="Disordered" evidence="3">
    <location>
        <begin position="476"/>
        <end position="518"/>
    </location>
</feature>
<evidence type="ECO:0000256" key="2">
    <source>
        <dbReference type="PROSITE-ProRule" id="PRU00035"/>
    </source>
</evidence>
<dbReference type="SUPFAM" id="SSF47370">
    <property type="entry name" value="Bromodomain"/>
    <property type="match status" value="1"/>
</dbReference>
<feature type="compositionally biased region" description="Polar residues" evidence="3">
    <location>
        <begin position="64"/>
        <end position="74"/>
    </location>
</feature>
<dbReference type="Proteomes" id="UP001279734">
    <property type="component" value="Unassembled WGS sequence"/>
</dbReference>
<dbReference type="EMBL" id="BSYO01000016">
    <property type="protein sequence ID" value="GMH16327.1"/>
    <property type="molecule type" value="Genomic_DNA"/>
</dbReference>
<sequence length="729" mass="79077">MGKVVEKKRKKKGRPSLLDLHKRSLKQQQEELQKQHQQRLLQKTHKIQNPNPNTAAPLRRSARRNPNPNVTSPASDDAGDEDDEQLSGKRREKKLKLVLKLPDPSLNSPASNSGSDSNAEDDESAATNHRKRKVDAIVDGSGHRKDVKDQNPSNTANAHQGVNKSDDGRSTPLPDKKLLLFILDRLQKKDTYGVFAEPVDPEELPDYHEVIQHPMDFSTIKSKLASGSYDNFEQFEKDVFLLCSNAMQYNASDTIYFRQARAIQELAKSNFENLRQDSDGNELEFKITRRGRPPTKNLKKPVGRPPFERATSELSGATLATGGENSNRSNYDLRKGIPSDKCGSADPFSRSCIGSRQGEAYVTWPAERCERTDEITGSAVKGISMKHGKKQIILDESRRNTYMVDSGSSGRQEPSILTVFDGERRQLVSVGLHSEYGYARSLARFAAKLGPVAWRVASKKIDRCLPTGVKFGPGWVGDNEAAAPRPVPQPSSAAASQPPPPQHLSVPGNPSTNATQGALETLGKPSENVETDGISEKHVAPSQPALDDHSTKTSSPSPATIAATTAAASLSEAVKRLNSHAAAFNVLNSSVGSPFQTCQSSPIPPRKNGVNGAFGFDVPPQMGRSIGAGPSARFNVGPRPIPGMVLKCDGNHVRPPALESNINSENSSPAKSSHCLPDSKLAPQPSWQRSSPQQKPGSIPPDLNVGFQSPGSPASRRPDSTQPDLVLQL</sequence>
<organism evidence="5 6">
    <name type="scientific">Nepenthes gracilis</name>
    <name type="common">Slender pitcher plant</name>
    <dbReference type="NCBI Taxonomy" id="150966"/>
    <lineage>
        <taxon>Eukaryota</taxon>
        <taxon>Viridiplantae</taxon>
        <taxon>Streptophyta</taxon>
        <taxon>Embryophyta</taxon>
        <taxon>Tracheophyta</taxon>
        <taxon>Spermatophyta</taxon>
        <taxon>Magnoliopsida</taxon>
        <taxon>eudicotyledons</taxon>
        <taxon>Gunneridae</taxon>
        <taxon>Pentapetalae</taxon>
        <taxon>Caryophyllales</taxon>
        <taxon>Nepenthaceae</taxon>
        <taxon>Nepenthes</taxon>
    </lineage>
</organism>
<feature type="compositionally biased region" description="Basic residues" evidence="3">
    <location>
        <begin position="291"/>
        <end position="302"/>
    </location>
</feature>
<dbReference type="AlphaFoldDB" id="A0AAD3SSH3"/>
<gene>
    <name evidence="5" type="ORF">Nepgr_018168</name>
</gene>
<dbReference type="InterPro" id="IPR018359">
    <property type="entry name" value="Bromodomain_CS"/>
</dbReference>
<feature type="compositionally biased region" description="Polar residues" evidence="3">
    <location>
        <begin position="660"/>
        <end position="671"/>
    </location>
</feature>
<proteinExistence type="predicted"/>
<reference evidence="5" key="1">
    <citation type="submission" date="2023-05" db="EMBL/GenBank/DDBJ databases">
        <title>Nepenthes gracilis genome sequencing.</title>
        <authorList>
            <person name="Fukushima K."/>
        </authorList>
    </citation>
    <scope>NUCLEOTIDE SEQUENCE</scope>
    <source>
        <strain evidence="5">SING2019-196</strain>
    </source>
</reference>
<feature type="domain" description="Bromo" evidence="4">
    <location>
        <begin position="187"/>
        <end position="257"/>
    </location>
</feature>
<dbReference type="SMART" id="SM00297">
    <property type="entry name" value="BROMO"/>
    <property type="match status" value="1"/>
</dbReference>
<accession>A0AAD3SSH3</accession>
<dbReference type="Pfam" id="PF00439">
    <property type="entry name" value="Bromodomain"/>
    <property type="match status" value="1"/>
</dbReference>
<evidence type="ECO:0000256" key="1">
    <source>
        <dbReference type="ARBA" id="ARBA00023117"/>
    </source>
</evidence>
<protein>
    <recommendedName>
        <fullName evidence="4">Bromo domain-containing protein</fullName>
    </recommendedName>
</protein>
<feature type="compositionally biased region" description="Basic residues" evidence="3">
    <location>
        <begin position="1"/>
        <end position="14"/>
    </location>
</feature>
<feature type="region of interest" description="Disordered" evidence="3">
    <location>
        <begin position="591"/>
        <end position="612"/>
    </location>
</feature>
<dbReference type="InterPro" id="IPR036427">
    <property type="entry name" value="Bromodomain-like_sf"/>
</dbReference>
<feature type="region of interest" description="Disordered" evidence="3">
    <location>
        <begin position="540"/>
        <end position="560"/>
    </location>
</feature>
<evidence type="ECO:0000259" key="4">
    <source>
        <dbReference type="PROSITE" id="PS50014"/>
    </source>
</evidence>
<feature type="compositionally biased region" description="Basic residues" evidence="3">
    <location>
        <begin position="88"/>
        <end position="97"/>
    </location>
</feature>
<feature type="region of interest" description="Disordered" evidence="3">
    <location>
        <begin position="291"/>
        <end position="332"/>
    </location>
</feature>
<keyword evidence="6" id="KW-1185">Reference proteome</keyword>
<feature type="region of interest" description="Disordered" evidence="3">
    <location>
        <begin position="656"/>
        <end position="729"/>
    </location>
</feature>
<dbReference type="PANTHER" id="PTHR22881:SF27">
    <property type="entry name" value="BROMODOMAIN CONTAINING 7_9"/>
    <property type="match status" value="1"/>
</dbReference>
<dbReference type="PRINTS" id="PR00503">
    <property type="entry name" value="BROMODOMAIN"/>
</dbReference>
<feature type="compositionally biased region" description="Polar residues" evidence="3">
    <location>
        <begin position="508"/>
        <end position="518"/>
    </location>
</feature>